<feature type="compositionally biased region" description="Basic and acidic residues" evidence="3">
    <location>
        <begin position="342"/>
        <end position="358"/>
    </location>
</feature>
<dbReference type="InterPro" id="IPR015947">
    <property type="entry name" value="PUA-like_sf"/>
</dbReference>
<sequence length="391" mass="42470">MSSRRTGKGPVSFVFGEIPGVQVGRRFESRDALRDAGVHGMNEAGIHGRKRVGAVSVVLSDGFDNEDHGEHFVYIGSGGRKSDQHLGDQVSDQSFNVSANEALRKSAEDHKPVRVIRCFRLRSRYAPAEGFRYDGLYVVTNPRVEVVPDGPNVCKFDFQRLPGQDPLPADVPGYHYMTDIEIRRRMFLEARAQQAALADAGTALQAGPSVTERDVAQERGSGQQGEGDGVAPGDIEAIETALEPILPHLEKIQAPETSEDSRTEALASVGEHISAVLEKKESTISAGGDGGDTGSKDDGASTGAHSTAHSAQWWYEALYAYVWCALPRLAAERVPVPSEAKEACSEAAKHMQRKSEERKRRREAGEESTSGSDESPPRKKPRRAVKKEGKA</sequence>
<proteinExistence type="predicted"/>
<dbReference type="OrthoDB" id="2270193at2759"/>
<feature type="region of interest" description="Disordered" evidence="3">
    <location>
        <begin position="203"/>
        <end position="232"/>
    </location>
</feature>
<feature type="region of interest" description="Disordered" evidence="3">
    <location>
        <begin position="342"/>
        <end position="391"/>
    </location>
</feature>
<feature type="domain" description="YDG" evidence="4">
    <location>
        <begin position="16"/>
        <end position="160"/>
    </location>
</feature>
<dbReference type="InterPro" id="IPR036987">
    <property type="entry name" value="SRA-YDG_sf"/>
</dbReference>
<dbReference type="GO" id="GO:0005634">
    <property type="term" value="C:nucleus"/>
    <property type="evidence" value="ECO:0007669"/>
    <property type="project" value="UniProtKB-SubCell"/>
</dbReference>
<organism evidence="5 6">
    <name type="scientific">Phanerochaete sordida</name>
    <dbReference type="NCBI Taxonomy" id="48140"/>
    <lineage>
        <taxon>Eukaryota</taxon>
        <taxon>Fungi</taxon>
        <taxon>Dikarya</taxon>
        <taxon>Basidiomycota</taxon>
        <taxon>Agaricomycotina</taxon>
        <taxon>Agaricomycetes</taxon>
        <taxon>Polyporales</taxon>
        <taxon>Phanerochaetaceae</taxon>
        <taxon>Phanerochaete</taxon>
    </lineage>
</organism>
<dbReference type="PANTHER" id="PTHR14140">
    <property type="entry name" value="E3 UBIQUITIN-PROTEIN LIGASE UHRF-RELATED"/>
    <property type="match status" value="1"/>
</dbReference>
<dbReference type="InterPro" id="IPR045134">
    <property type="entry name" value="UHRF1/2-like"/>
</dbReference>
<dbReference type="PROSITE" id="PS51015">
    <property type="entry name" value="YDG"/>
    <property type="match status" value="1"/>
</dbReference>
<comment type="subcellular location">
    <subcellularLocation>
        <location evidence="2">Nucleus</location>
    </subcellularLocation>
</comment>
<dbReference type="GO" id="GO:0061630">
    <property type="term" value="F:ubiquitin protein ligase activity"/>
    <property type="evidence" value="ECO:0007669"/>
    <property type="project" value="TreeGrafter"/>
</dbReference>
<keyword evidence="6" id="KW-1185">Reference proteome</keyword>
<dbReference type="SMART" id="SM00466">
    <property type="entry name" value="SRA"/>
    <property type="match status" value="1"/>
</dbReference>
<dbReference type="Pfam" id="PF02182">
    <property type="entry name" value="SAD_SRA"/>
    <property type="match status" value="1"/>
</dbReference>
<evidence type="ECO:0000256" key="2">
    <source>
        <dbReference type="PROSITE-ProRule" id="PRU00358"/>
    </source>
</evidence>
<keyword evidence="1 2" id="KW-0539">Nucleus</keyword>
<dbReference type="GO" id="GO:0016567">
    <property type="term" value="P:protein ubiquitination"/>
    <property type="evidence" value="ECO:0007669"/>
    <property type="project" value="TreeGrafter"/>
</dbReference>
<name>A0A9P3LG02_9APHY</name>
<evidence type="ECO:0000256" key="1">
    <source>
        <dbReference type="ARBA" id="ARBA00023242"/>
    </source>
</evidence>
<reference evidence="5 6" key="1">
    <citation type="submission" date="2021-08" db="EMBL/GenBank/DDBJ databases">
        <title>Draft Genome Sequence of Phanerochaete sordida strain YK-624.</title>
        <authorList>
            <person name="Mori T."/>
            <person name="Dohra H."/>
            <person name="Suzuki T."/>
            <person name="Kawagishi H."/>
            <person name="Hirai H."/>
        </authorList>
    </citation>
    <scope>NUCLEOTIDE SEQUENCE [LARGE SCALE GENOMIC DNA]</scope>
    <source>
        <strain evidence="5 6">YK-624</strain>
    </source>
</reference>
<dbReference type="SUPFAM" id="SSF88697">
    <property type="entry name" value="PUA domain-like"/>
    <property type="match status" value="1"/>
</dbReference>
<dbReference type="Gene3D" id="2.30.280.10">
    <property type="entry name" value="SRA-YDG"/>
    <property type="match status" value="1"/>
</dbReference>
<dbReference type="PANTHER" id="PTHR14140:SF27">
    <property type="entry name" value="OS04G0289800 PROTEIN"/>
    <property type="match status" value="1"/>
</dbReference>
<feature type="region of interest" description="Disordered" evidence="3">
    <location>
        <begin position="277"/>
        <end position="304"/>
    </location>
</feature>
<dbReference type="GO" id="GO:0044027">
    <property type="term" value="P:negative regulation of gene expression via chromosomal CpG island methylation"/>
    <property type="evidence" value="ECO:0007669"/>
    <property type="project" value="TreeGrafter"/>
</dbReference>
<evidence type="ECO:0000313" key="6">
    <source>
        <dbReference type="Proteomes" id="UP000703269"/>
    </source>
</evidence>
<dbReference type="Proteomes" id="UP000703269">
    <property type="component" value="Unassembled WGS sequence"/>
</dbReference>
<dbReference type="InterPro" id="IPR003105">
    <property type="entry name" value="SRA_YDG"/>
</dbReference>
<evidence type="ECO:0000259" key="4">
    <source>
        <dbReference type="PROSITE" id="PS51015"/>
    </source>
</evidence>
<accession>A0A9P3LG02</accession>
<protein>
    <recommendedName>
        <fullName evidence="4">YDG domain-containing protein</fullName>
    </recommendedName>
</protein>
<dbReference type="EMBL" id="BPQB01000037">
    <property type="protein sequence ID" value="GJE94061.1"/>
    <property type="molecule type" value="Genomic_DNA"/>
</dbReference>
<dbReference type="AlphaFoldDB" id="A0A9P3LG02"/>
<gene>
    <name evidence="5" type="ORF">PsYK624_102290</name>
</gene>
<comment type="caution">
    <text evidence="5">The sequence shown here is derived from an EMBL/GenBank/DDBJ whole genome shotgun (WGS) entry which is preliminary data.</text>
</comment>
<evidence type="ECO:0000256" key="3">
    <source>
        <dbReference type="SAM" id="MobiDB-lite"/>
    </source>
</evidence>
<evidence type="ECO:0000313" key="5">
    <source>
        <dbReference type="EMBL" id="GJE94061.1"/>
    </source>
</evidence>